<evidence type="ECO:0000313" key="7">
    <source>
        <dbReference type="EMBL" id="KAK7718081.1"/>
    </source>
</evidence>
<comment type="similarity">
    <text evidence="6">Belongs to the cytochrome P450 family.</text>
</comment>
<dbReference type="EMBL" id="JAKNSF020000089">
    <property type="protein sequence ID" value="KAK7718081.1"/>
    <property type="molecule type" value="Genomic_DNA"/>
</dbReference>
<keyword evidence="8" id="KW-1185">Reference proteome</keyword>
<dbReference type="SUPFAM" id="SSF48264">
    <property type="entry name" value="Cytochrome P450"/>
    <property type="match status" value="1"/>
</dbReference>
<dbReference type="InterPro" id="IPR036396">
    <property type="entry name" value="Cyt_P450_sf"/>
</dbReference>
<keyword evidence="6" id="KW-0349">Heme</keyword>
<sequence>MEPSFRIMFNTGPSDVNMQLIAIALAVTGAVVVLASRTHAARRILDVTCNALLSRIYRIPSLDDGTNIKGPPFTFWDGQMTEKFLCARERSYEWQAKYGSIYRIWVGPNPEVVITEPKDVQALYTNASDHAKASAANTGWLLSQIMGQGAGLINGQRWINLRKELDRHFTHKASLTMVGTLNEHAKTYVQNMVQYSLPDTSEKNGNERFVVNAAHALTRYPYYEIASMFYSKLNQQEIDRLWDLGQLFTKAFARVIDGGINRSRLTKWLNTDDWKLTKTYIDQWEEFNTSAYKRRVDAGIKDQVVDLFQAAEAGKVDREEVLQTLAESLFANLDVTTHVMTSCVILLADNATVTADLRREFSEHADDINTYLGKKDTLLHYCLLESLRLQPVLSYSFPEKPPREKILGGYRVPKDMTCVVDAHAINIRNPFWGADSREYRPGRFFSIPQTKLRYNLQAFGYGPRKCLGNNISDKMVHALVYQLFTQYDLVVRPNMKKENDYYFKTDKTNWLGLFDVELEMKRRAL</sequence>
<keyword evidence="2 6" id="KW-0479">Metal-binding</keyword>
<proteinExistence type="inferred from homology"/>
<keyword evidence="4 6" id="KW-0408">Iron</keyword>
<evidence type="ECO:0000256" key="1">
    <source>
        <dbReference type="ARBA" id="ARBA00001971"/>
    </source>
</evidence>
<dbReference type="InterPro" id="IPR002401">
    <property type="entry name" value="Cyt_P450_E_grp-I"/>
</dbReference>
<dbReference type="PROSITE" id="PS00086">
    <property type="entry name" value="CYTOCHROME_P450"/>
    <property type="match status" value="1"/>
</dbReference>
<reference evidence="7 8" key="1">
    <citation type="submission" date="2024-02" db="EMBL/GenBank/DDBJ databases">
        <title>De novo assembly and annotation of 12 fungi associated with fruit tree decline syndrome in Ontario, Canada.</title>
        <authorList>
            <person name="Sulman M."/>
            <person name="Ellouze W."/>
            <person name="Ilyukhin E."/>
        </authorList>
    </citation>
    <scope>NUCLEOTIDE SEQUENCE [LARGE SCALE GENOMIC DNA]</scope>
    <source>
        <strain evidence="7 8">M169</strain>
    </source>
</reference>
<dbReference type="PRINTS" id="PR00463">
    <property type="entry name" value="EP450I"/>
</dbReference>
<dbReference type="Pfam" id="PF00067">
    <property type="entry name" value="p450"/>
    <property type="match status" value="1"/>
</dbReference>
<keyword evidence="3 6" id="KW-0560">Oxidoreductase</keyword>
<dbReference type="Proteomes" id="UP001430848">
    <property type="component" value="Unassembled WGS sequence"/>
</dbReference>
<dbReference type="InterPro" id="IPR001128">
    <property type="entry name" value="Cyt_P450"/>
</dbReference>
<evidence type="ECO:0000256" key="5">
    <source>
        <dbReference type="ARBA" id="ARBA00023033"/>
    </source>
</evidence>
<evidence type="ECO:0000256" key="3">
    <source>
        <dbReference type="ARBA" id="ARBA00023002"/>
    </source>
</evidence>
<accession>A0ABR1NWK3</accession>
<keyword evidence="5 6" id="KW-0503">Monooxygenase</keyword>
<comment type="caution">
    <text evidence="7">The sequence shown here is derived from an EMBL/GenBank/DDBJ whole genome shotgun (WGS) entry which is preliminary data.</text>
</comment>
<dbReference type="InterPro" id="IPR017972">
    <property type="entry name" value="Cyt_P450_CS"/>
</dbReference>
<gene>
    <name evidence="7" type="ORF">SLS63_010564</name>
</gene>
<evidence type="ECO:0000256" key="2">
    <source>
        <dbReference type="ARBA" id="ARBA00022723"/>
    </source>
</evidence>
<comment type="cofactor">
    <cofactor evidence="1">
        <name>heme</name>
        <dbReference type="ChEBI" id="CHEBI:30413"/>
    </cofactor>
</comment>
<evidence type="ECO:0000256" key="4">
    <source>
        <dbReference type="ARBA" id="ARBA00023004"/>
    </source>
</evidence>
<evidence type="ECO:0000313" key="8">
    <source>
        <dbReference type="Proteomes" id="UP001430848"/>
    </source>
</evidence>
<dbReference type="PANTHER" id="PTHR24303:SF31">
    <property type="entry name" value="CYTOCHROME P450 307A1-RELATED"/>
    <property type="match status" value="1"/>
</dbReference>
<name>A0ABR1NWK3_DIAER</name>
<dbReference type="PANTHER" id="PTHR24303">
    <property type="entry name" value="HEME-BINDING MONOOXYGENASE FAMILY"/>
    <property type="match status" value="1"/>
</dbReference>
<organism evidence="7 8">
    <name type="scientific">Diaporthe eres</name>
    <name type="common">Phomopsis oblonga</name>
    <dbReference type="NCBI Taxonomy" id="83184"/>
    <lineage>
        <taxon>Eukaryota</taxon>
        <taxon>Fungi</taxon>
        <taxon>Dikarya</taxon>
        <taxon>Ascomycota</taxon>
        <taxon>Pezizomycotina</taxon>
        <taxon>Sordariomycetes</taxon>
        <taxon>Sordariomycetidae</taxon>
        <taxon>Diaporthales</taxon>
        <taxon>Diaporthaceae</taxon>
        <taxon>Diaporthe</taxon>
        <taxon>Diaporthe eres species complex</taxon>
    </lineage>
</organism>
<dbReference type="Gene3D" id="1.10.630.10">
    <property type="entry name" value="Cytochrome P450"/>
    <property type="match status" value="1"/>
</dbReference>
<protein>
    <submittedName>
        <fullName evidence="7">Uncharacterized protein</fullName>
    </submittedName>
</protein>
<evidence type="ECO:0000256" key="6">
    <source>
        <dbReference type="RuleBase" id="RU000461"/>
    </source>
</evidence>